<dbReference type="OrthoDB" id="5290752at2"/>
<dbReference type="InterPro" id="IPR002372">
    <property type="entry name" value="PQQ_rpt_dom"/>
</dbReference>
<comment type="caution">
    <text evidence="2">The sequence shown here is derived from an EMBL/GenBank/DDBJ whole genome shotgun (WGS) entry which is preliminary data.</text>
</comment>
<feature type="domain" description="Pyrrolo-quinoline quinone repeat" evidence="1">
    <location>
        <begin position="180"/>
        <end position="416"/>
    </location>
</feature>
<reference evidence="2 3" key="1">
    <citation type="submission" date="2017-11" db="EMBL/GenBank/DDBJ databases">
        <title>Draft genome sequence of Rhizobiales bacterium SY3-13.</title>
        <authorList>
            <person name="Sun C."/>
        </authorList>
    </citation>
    <scope>NUCLEOTIDE SEQUENCE [LARGE SCALE GENOMIC DNA]</scope>
    <source>
        <strain evidence="2 3">SY3-13</strain>
    </source>
</reference>
<dbReference type="PANTHER" id="PTHR34512">
    <property type="entry name" value="CELL SURFACE PROTEIN"/>
    <property type="match status" value="1"/>
</dbReference>
<accession>A0A2M9G1G6</accession>
<sequence length="497" mass="53414">MRRGRYAPRRCWRRVTGPRPSRNCALSPRTPMPRRDSAIACETTLWRWGAEKALGASLLGRVLTAAALAATVGACDTIGSWFETEKVPLPGERISVLALETSLEPDESVQDLTVTLPAAVSNADWPQEGGTPEAVMRHLALSGSLSRAWSADIGTGSDDEERVTARPVSANGRVYTMDARARVSAFDLRTGERIWQVGLGRRSEDPGEIGGGVAVGDGVIVATTPFGDLYALEPETGNYFWQVRIDGPIRGAPLVSNGRVYFLASDSRLKAHDLETGEEIWVHQGLQETAEQIGTPAPTGSGPFVLAPYASGEIYAIRADTGQAIWSDQLLRARRVTPLGAINDIDAQPVIDEGRVYVVGQGGAAAAIDLQRGIRIWDQEIAGRQTPWLTGDFLYLVSSESELVCLSADDGGIRWVTQMPKFEDPEDNEGRLTWVGPVVAGERVIVANNEGQVAFYSPFDGSPVGGFELDDGIAAAPIVVDGTLLFVTDGGELIAYR</sequence>
<dbReference type="InterPro" id="IPR015943">
    <property type="entry name" value="WD40/YVTN_repeat-like_dom_sf"/>
</dbReference>
<evidence type="ECO:0000259" key="1">
    <source>
        <dbReference type="Pfam" id="PF13360"/>
    </source>
</evidence>
<dbReference type="InterPro" id="IPR018391">
    <property type="entry name" value="PQQ_b-propeller_rpt"/>
</dbReference>
<proteinExistence type="predicted"/>
<dbReference type="Gene3D" id="2.130.10.10">
    <property type="entry name" value="YVTN repeat-like/Quinoprotein amine dehydrogenase"/>
    <property type="match status" value="1"/>
</dbReference>
<evidence type="ECO:0000313" key="2">
    <source>
        <dbReference type="EMBL" id="PJK29553.1"/>
    </source>
</evidence>
<dbReference type="EMBL" id="PHIG01000032">
    <property type="protein sequence ID" value="PJK29553.1"/>
    <property type="molecule type" value="Genomic_DNA"/>
</dbReference>
<evidence type="ECO:0000313" key="3">
    <source>
        <dbReference type="Proteomes" id="UP000229498"/>
    </source>
</evidence>
<keyword evidence="3" id="KW-1185">Reference proteome</keyword>
<protein>
    <submittedName>
        <fullName evidence="2">Pyrrolo-quinoline quinone</fullName>
    </submittedName>
</protein>
<dbReference type="SMART" id="SM00564">
    <property type="entry name" value="PQQ"/>
    <property type="match status" value="5"/>
</dbReference>
<dbReference type="Pfam" id="PF13360">
    <property type="entry name" value="PQQ_2"/>
    <property type="match status" value="1"/>
</dbReference>
<dbReference type="Proteomes" id="UP000229498">
    <property type="component" value="Unassembled WGS sequence"/>
</dbReference>
<organism evidence="2 3">
    <name type="scientific">Minwuia thermotolerans</name>
    <dbReference type="NCBI Taxonomy" id="2056226"/>
    <lineage>
        <taxon>Bacteria</taxon>
        <taxon>Pseudomonadati</taxon>
        <taxon>Pseudomonadota</taxon>
        <taxon>Alphaproteobacteria</taxon>
        <taxon>Minwuiales</taxon>
        <taxon>Minwuiaceae</taxon>
        <taxon>Minwuia</taxon>
    </lineage>
</organism>
<dbReference type="PANTHER" id="PTHR34512:SF30">
    <property type="entry name" value="OUTER MEMBRANE PROTEIN ASSEMBLY FACTOR BAMB"/>
    <property type="match status" value="1"/>
</dbReference>
<dbReference type="AlphaFoldDB" id="A0A2M9G1G6"/>
<dbReference type="InterPro" id="IPR011047">
    <property type="entry name" value="Quinoprotein_ADH-like_sf"/>
</dbReference>
<name>A0A2M9G1G6_9PROT</name>
<gene>
    <name evidence="2" type="ORF">CVT23_10855</name>
</gene>
<dbReference type="SUPFAM" id="SSF50998">
    <property type="entry name" value="Quinoprotein alcohol dehydrogenase-like"/>
    <property type="match status" value="1"/>
</dbReference>